<evidence type="ECO:0000313" key="6">
    <source>
        <dbReference type="EMBL" id="QUC20639.1"/>
    </source>
</evidence>
<keyword evidence="1" id="KW-0479">Metal-binding</keyword>
<feature type="region of interest" description="Disordered" evidence="4">
    <location>
        <begin position="496"/>
        <end position="528"/>
    </location>
</feature>
<dbReference type="InterPro" id="IPR019786">
    <property type="entry name" value="Zinc_finger_PHD-type_CS"/>
</dbReference>
<feature type="region of interest" description="Disordered" evidence="4">
    <location>
        <begin position="309"/>
        <end position="337"/>
    </location>
</feature>
<dbReference type="SUPFAM" id="SSF57903">
    <property type="entry name" value="FYVE/PHD zinc finger"/>
    <property type="match status" value="1"/>
</dbReference>
<feature type="domain" description="Zinc finger PHD-type" evidence="5">
    <location>
        <begin position="428"/>
        <end position="478"/>
    </location>
</feature>
<feature type="compositionally biased region" description="Basic residues" evidence="4">
    <location>
        <begin position="196"/>
        <end position="213"/>
    </location>
</feature>
<dbReference type="PANTHER" id="PTHR14296:SF3">
    <property type="entry name" value="DIKAR, ISOFORM F"/>
    <property type="match status" value="1"/>
</dbReference>
<protein>
    <recommendedName>
        <fullName evidence="5">Zinc finger PHD-type domain-containing protein</fullName>
    </recommendedName>
</protein>
<name>A0A8E5HSZ2_USTVR</name>
<feature type="region of interest" description="Disordered" evidence="4">
    <location>
        <begin position="191"/>
        <end position="229"/>
    </location>
</feature>
<evidence type="ECO:0000256" key="3">
    <source>
        <dbReference type="ARBA" id="ARBA00022833"/>
    </source>
</evidence>
<dbReference type="EMBL" id="CP072756">
    <property type="protein sequence ID" value="QUC20639.1"/>
    <property type="molecule type" value="Genomic_DNA"/>
</dbReference>
<dbReference type="Pfam" id="PF00628">
    <property type="entry name" value="PHD"/>
    <property type="match status" value="1"/>
</dbReference>
<dbReference type="RefSeq" id="XP_042998312.1">
    <property type="nucleotide sequence ID" value="XM_043142378.1"/>
</dbReference>
<keyword evidence="3" id="KW-0862">Zinc</keyword>
<dbReference type="AlphaFoldDB" id="A0A8E5HSZ2"/>
<dbReference type="InterPro" id="IPR001965">
    <property type="entry name" value="Znf_PHD"/>
</dbReference>
<accession>A0A8E5HSZ2</accession>
<dbReference type="Gene3D" id="3.30.40.10">
    <property type="entry name" value="Zinc/RING finger domain, C3HC4 (zinc finger)"/>
    <property type="match status" value="1"/>
</dbReference>
<feature type="compositionally biased region" description="Basic and acidic residues" evidence="4">
    <location>
        <begin position="218"/>
        <end position="229"/>
    </location>
</feature>
<dbReference type="OrthoDB" id="303107at2759"/>
<feature type="compositionally biased region" description="Basic and acidic residues" evidence="4">
    <location>
        <begin position="319"/>
        <end position="337"/>
    </location>
</feature>
<keyword evidence="7" id="KW-1185">Reference proteome</keyword>
<evidence type="ECO:0000313" key="7">
    <source>
        <dbReference type="Proteomes" id="UP000027002"/>
    </source>
</evidence>
<dbReference type="GO" id="GO:0006355">
    <property type="term" value="P:regulation of DNA-templated transcription"/>
    <property type="evidence" value="ECO:0007669"/>
    <property type="project" value="InterPro"/>
</dbReference>
<gene>
    <name evidence="6" type="ORF">UV8b_04880</name>
</gene>
<evidence type="ECO:0000256" key="2">
    <source>
        <dbReference type="ARBA" id="ARBA00022771"/>
    </source>
</evidence>
<sequence>MPSRKRGMEDPLGTGENETSPLLQQIRNMWQFANLCQWIYIFGKAAKVDDSVDIEEIEAECLNPQSAKLSNIALALLKLVSSHRGLNHEILDQQLRKQYIANAPDQNPFGDEANPVSFANLSVITKIKILQKLTQWTMMYPERIRERMEEQKDNEQINWRIEPFGWDHEDRIYFVLDDNRIYRLTQPNINAQSNLGKRKHSRGGRRPGKRRRIVSPSETEHAGSIDDGHVAGLESADDVVGGVWECVAVTLEETRVFLNSLNRTRDENEKILRERVEKHLLPILEKQEEAMKRRQQQRERERINLAKMANAKRSSRIALKLEKQKQDEEEREQYRQQLEAEKAQQREILSQQKASEERDFRMFSRQRRLKERELRRMRYAEELAQLSEDSKNAQETPRVSERQLVAEIEKKRQAMRAIQLEEEDWVFDCKCGLYGQIDDGTHSLACERCNIWQHSSCLGISEKEAEKPDFRFVCTSCDRRETENCKTSKTIIKLKVPPAKGSAMPAEHQYDSEISQPGELRTAENHLS</sequence>
<dbReference type="InterPro" id="IPR019787">
    <property type="entry name" value="Znf_PHD-finger"/>
</dbReference>
<reference evidence="6" key="1">
    <citation type="submission" date="2020-03" db="EMBL/GenBank/DDBJ databases">
        <title>A mixture of massive structural variations and highly conserved coding sequences in Ustilaginoidea virens genome.</title>
        <authorList>
            <person name="Zhang K."/>
            <person name="Zhao Z."/>
            <person name="Zhang Z."/>
            <person name="Li Y."/>
            <person name="Hsiang T."/>
            <person name="Sun W."/>
        </authorList>
    </citation>
    <scope>NUCLEOTIDE SEQUENCE</scope>
    <source>
        <strain evidence="6">UV-8b</strain>
    </source>
</reference>
<dbReference type="InterPro" id="IPR013083">
    <property type="entry name" value="Znf_RING/FYVE/PHD"/>
</dbReference>
<evidence type="ECO:0000256" key="1">
    <source>
        <dbReference type="ARBA" id="ARBA00022723"/>
    </source>
</evidence>
<dbReference type="KEGG" id="uvi:66065658"/>
<dbReference type="GO" id="GO:0031213">
    <property type="term" value="C:RSF complex"/>
    <property type="evidence" value="ECO:0007669"/>
    <property type="project" value="InterPro"/>
</dbReference>
<dbReference type="InterPro" id="IPR028938">
    <property type="entry name" value="Rsf1-like"/>
</dbReference>
<evidence type="ECO:0000256" key="4">
    <source>
        <dbReference type="SAM" id="MobiDB-lite"/>
    </source>
</evidence>
<dbReference type="PROSITE" id="PS01359">
    <property type="entry name" value="ZF_PHD_1"/>
    <property type="match status" value="1"/>
</dbReference>
<evidence type="ECO:0000259" key="5">
    <source>
        <dbReference type="SMART" id="SM00249"/>
    </source>
</evidence>
<dbReference type="GeneID" id="66065658"/>
<proteinExistence type="predicted"/>
<dbReference type="GO" id="GO:0008270">
    <property type="term" value="F:zinc ion binding"/>
    <property type="evidence" value="ECO:0007669"/>
    <property type="project" value="UniProtKB-KW"/>
</dbReference>
<dbReference type="InterPro" id="IPR011011">
    <property type="entry name" value="Znf_FYVE_PHD"/>
</dbReference>
<organism evidence="6 7">
    <name type="scientific">Ustilaginoidea virens</name>
    <name type="common">Rice false smut fungus</name>
    <name type="synonym">Villosiclava virens</name>
    <dbReference type="NCBI Taxonomy" id="1159556"/>
    <lineage>
        <taxon>Eukaryota</taxon>
        <taxon>Fungi</taxon>
        <taxon>Dikarya</taxon>
        <taxon>Ascomycota</taxon>
        <taxon>Pezizomycotina</taxon>
        <taxon>Sordariomycetes</taxon>
        <taxon>Hypocreomycetidae</taxon>
        <taxon>Hypocreales</taxon>
        <taxon>Clavicipitaceae</taxon>
        <taxon>Ustilaginoidea</taxon>
    </lineage>
</organism>
<dbReference type="Proteomes" id="UP000027002">
    <property type="component" value="Chromosome 4"/>
</dbReference>
<keyword evidence="2" id="KW-0863">Zinc-finger</keyword>
<dbReference type="PANTHER" id="PTHR14296">
    <property type="entry name" value="REMODELING AND SPACING FACTOR 1"/>
    <property type="match status" value="1"/>
</dbReference>
<dbReference type="SMART" id="SM00249">
    <property type="entry name" value="PHD"/>
    <property type="match status" value="1"/>
</dbReference>